<dbReference type="PANTHER" id="PTHR43289:SF6">
    <property type="entry name" value="SERINE_THREONINE-PROTEIN KINASE NEKL-3"/>
    <property type="match status" value="1"/>
</dbReference>
<evidence type="ECO:0000259" key="13">
    <source>
        <dbReference type="PROSITE" id="PS51178"/>
    </source>
</evidence>
<dbReference type="InterPro" id="IPR000719">
    <property type="entry name" value="Prot_kinase_dom"/>
</dbReference>
<evidence type="ECO:0000256" key="6">
    <source>
        <dbReference type="ARBA" id="ARBA00022777"/>
    </source>
</evidence>
<evidence type="ECO:0000313" key="14">
    <source>
        <dbReference type="EMBL" id="MBM7472210.1"/>
    </source>
</evidence>
<feature type="region of interest" description="Disordered" evidence="10">
    <location>
        <begin position="41"/>
        <end position="78"/>
    </location>
</feature>
<keyword evidence="11" id="KW-0812">Transmembrane</keyword>
<dbReference type="Gene3D" id="3.30.10.20">
    <property type="match status" value="2"/>
</dbReference>
<keyword evidence="4" id="KW-0677">Repeat</keyword>
<dbReference type="SUPFAM" id="SSF56112">
    <property type="entry name" value="Protein kinase-like (PK-like)"/>
    <property type="match status" value="1"/>
</dbReference>
<evidence type="ECO:0000256" key="11">
    <source>
        <dbReference type="SAM" id="Phobius"/>
    </source>
</evidence>
<evidence type="ECO:0000256" key="8">
    <source>
        <dbReference type="ARBA" id="ARBA00047899"/>
    </source>
</evidence>
<evidence type="ECO:0000256" key="3">
    <source>
        <dbReference type="ARBA" id="ARBA00022679"/>
    </source>
</evidence>
<dbReference type="PANTHER" id="PTHR43289">
    <property type="entry name" value="MITOGEN-ACTIVATED PROTEIN KINASE KINASE KINASE 20-RELATED"/>
    <property type="match status" value="1"/>
</dbReference>
<dbReference type="RefSeq" id="WP_205108767.1">
    <property type="nucleotide sequence ID" value="NZ_BAAAHT010000013.1"/>
</dbReference>
<evidence type="ECO:0000256" key="7">
    <source>
        <dbReference type="ARBA" id="ARBA00022840"/>
    </source>
</evidence>
<dbReference type="EMBL" id="JAFBBU010000001">
    <property type="protein sequence ID" value="MBM7472210.1"/>
    <property type="molecule type" value="Genomic_DNA"/>
</dbReference>
<keyword evidence="3 14" id="KW-0808">Transferase</keyword>
<keyword evidence="15" id="KW-1185">Reference proteome</keyword>
<feature type="region of interest" description="Disordered" evidence="10">
    <location>
        <begin position="388"/>
        <end position="459"/>
    </location>
</feature>
<feature type="domain" description="PASTA" evidence="13">
    <location>
        <begin position="596"/>
        <end position="660"/>
    </location>
</feature>
<dbReference type="GO" id="GO:0004674">
    <property type="term" value="F:protein serine/threonine kinase activity"/>
    <property type="evidence" value="ECO:0007669"/>
    <property type="project" value="UniProtKB-EC"/>
</dbReference>
<dbReference type="InterPro" id="IPR011009">
    <property type="entry name" value="Kinase-like_dom_sf"/>
</dbReference>
<comment type="caution">
    <text evidence="14">The sequence shown here is derived from an EMBL/GenBank/DDBJ whole genome shotgun (WGS) entry which is preliminary data.</text>
</comment>
<feature type="region of interest" description="Disordered" evidence="10">
    <location>
        <begin position="229"/>
        <end position="254"/>
    </location>
</feature>
<feature type="domain" description="PASTA" evidence="13">
    <location>
        <begin position="529"/>
        <end position="595"/>
    </location>
</feature>
<dbReference type="InterPro" id="IPR008266">
    <property type="entry name" value="Tyr_kinase_AS"/>
</dbReference>
<dbReference type="Gene3D" id="3.30.200.20">
    <property type="entry name" value="Phosphorylase Kinase, domain 1"/>
    <property type="match status" value="1"/>
</dbReference>
<keyword evidence="7" id="KW-0067">ATP-binding</keyword>
<feature type="transmembrane region" description="Helical" evidence="11">
    <location>
        <begin position="464"/>
        <end position="483"/>
    </location>
</feature>
<dbReference type="PROSITE" id="PS50011">
    <property type="entry name" value="PROTEIN_KINASE_DOM"/>
    <property type="match status" value="1"/>
</dbReference>
<dbReference type="InterPro" id="IPR005543">
    <property type="entry name" value="PASTA_dom"/>
</dbReference>
<evidence type="ECO:0000256" key="4">
    <source>
        <dbReference type="ARBA" id="ARBA00022737"/>
    </source>
</evidence>
<dbReference type="CDD" id="cd14014">
    <property type="entry name" value="STKc_PknB_like"/>
    <property type="match status" value="1"/>
</dbReference>
<dbReference type="Pfam" id="PF00069">
    <property type="entry name" value="Pkinase"/>
    <property type="match status" value="1"/>
</dbReference>
<sequence>MQHASEGLISGRFRLGDLLGSGGSASVFDAVDVTVPNIGAAPAAPAAPDESDAPDPGAAPTSSPGSEEAPGSDSTPLEAPETHVALKILHPHLSRSPEARDAFFTEALAAEKLRHPNIVAVLGVGVHDPEGEPLAWIALERAPGITLAEFVELNGALSVSSSLALADGLLRALEAAHAVGLVHRDVSPANIMVEPGQHTVLTPEAVRLVDFGLADAAGRPVLGADILRSIQPNSGDSSTRTPGPSDDTLPSAQSASPLGALGVLGSANYMSPEQALGEAVDERGDIYQVGAVLHFALTGRPPFVRDSTSAVMRAHVNAPPPVPSVLYSGIPRAVDRLVVKALLKDPASRYRSAASMREAVLLLEVRNTALNAQRTVMLPQAGITTQMIAPPPLAPRRPTGPPGQGRTAATARQQPPSGPVFTGVSRPTAAAADVTPAQVTPGQLGAASDTPATFGSRRQRGGGAVWAGIILTLTVVAVAWVLATTSNPSSSTAAGTGSANPVSHAATPSATASAEPSQTPVVTAAASTAPSQVAAPTLVSLTLADARAALTAAGLTLGSITSQDSNRAGDTVLSVSRTAVTSVDAGSAVDVVVASGSNAVPVVTGLGQSDAIASIQSAGFAVVVQTQVNGAAAPGTVTGTQPAETSSLRLGSSVTIVVATAPATPAPTPSTTGTPTPSATPHA</sequence>
<comment type="catalytic activity">
    <reaction evidence="9">
        <text>L-seryl-[protein] + ATP = O-phospho-L-seryl-[protein] + ADP + H(+)</text>
        <dbReference type="Rhea" id="RHEA:17989"/>
        <dbReference type="Rhea" id="RHEA-COMP:9863"/>
        <dbReference type="Rhea" id="RHEA-COMP:11604"/>
        <dbReference type="ChEBI" id="CHEBI:15378"/>
        <dbReference type="ChEBI" id="CHEBI:29999"/>
        <dbReference type="ChEBI" id="CHEBI:30616"/>
        <dbReference type="ChEBI" id="CHEBI:83421"/>
        <dbReference type="ChEBI" id="CHEBI:456216"/>
        <dbReference type="EC" id="2.7.11.1"/>
    </reaction>
</comment>
<dbReference type="Proteomes" id="UP000776164">
    <property type="component" value="Unassembled WGS sequence"/>
</dbReference>
<keyword evidence="11" id="KW-1133">Transmembrane helix</keyword>
<evidence type="ECO:0000256" key="9">
    <source>
        <dbReference type="ARBA" id="ARBA00048679"/>
    </source>
</evidence>
<dbReference type="PROSITE" id="PS51178">
    <property type="entry name" value="PASTA"/>
    <property type="match status" value="2"/>
</dbReference>
<keyword evidence="11" id="KW-0472">Membrane</keyword>
<dbReference type="Pfam" id="PF03793">
    <property type="entry name" value="PASTA"/>
    <property type="match status" value="2"/>
</dbReference>
<proteinExistence type="predicted"/>
<evidence type="ECO:0000313" key="15">
    <source>
        <dbReference type="Proteomes" id="UP000776164"/>
    </source>
</evidence>
<keyword evidence="5" id="KW-0547">Nucleotide-binding</keyword>
<dbReference type="EC" id="2.7.11.1" evidence="1"/>
<name>A0ABS2L533_9MICO</name>
<accession>A0ABS2L533</accession>
<protein>
    <recommendedName>
        <fullName evidence="1">non-specific serine/threonine protein kinase</fullName>
        <ecNumber evidence="1">2.7.11.1</ecNumber>
    </recommendedName>
</protein>
<evidence type="ECO:0000256" key="10">
    <source>
        <dbReference type="SAM" id="MobiDB-lite"/>
    </source>
</evidence>
<feature type="domain" description="Protein kinase" evidence="12">
    <location>
        <begin position="13"/>
        <end position="361"/>
    </location>
</feature>
<feature type="compositionally biased region" description="Polar residues" evidence="10">
    <location>
        <begin position="230"/>
        <end position="254"/>
    </location>
</feature>
<keyword evidence="2" id="KW-0723">Serine/threonine-protein kinase</keyword>
<dbReference type="CDD" id="cd06577">
    <property type="entry name" value="PASTA_pknB"/>
    <property type="match status" value="1"/>
</dbReference>
<feature type="region of interest" description="Disordered" evidence="10">
    <location>
        <begin position="661"/>
        <end position="683"/>
    </location>
</feature>
<keyword evidence="6 14" id="KW-0418">Kinase</keyword>
<dbReference type="Gene3D" id="1.10.510.10">
    <property type="entry name" value="Transferase(Phosphotransferase) domain 1"/>
    <property type="match status" value="1"/>
</dbReference>
<evidence type="ECO:0000256" key="2">
    <source>
        <dbReference type="ARBA" id="ARBA00022527"/>
    </source>
</evidence>
<organism evidence="14 15">
    <name type="scientific">Subtercola frigoramans</name>
    <dbReference type="NCBI Taxonomy" id="120298"/>
    <lineage>
        <taxon>Bacteria</taxon>
        <taxon>Bacillati</taxon>
        <taxon>Actinomycetota</taxon>
        <taxon>Actinomycetes</taxon>
        <taxon>Micrococcales</taxon>
        <taxon>Microbacteriaceae</taxon>
        <taxon>Subtercola</taxon>
    </lineage>
</organism>
<dbReference type="PROSITE" id="PS00109">
    <property type="entry name" value="PROTEIN_KINASE_TYR"/>
    <property type="match status" value="1"/>
</dbReference>
<reference evidence="14 15" key="1">
    <citation type="submission" date="2021-01" db="EMBL/GenBank/DDBJ databases">
        <title>Sequencing the genomes of 1000 actinobacteria strains.</title>
        <authorList>
            <person name="Klenk H.-P."/>
        </authorList>
    </citation>
    <scope>NUCLEOTIDE SEQUENCE [LARGE SCALE GENOMIC DNA]</scope>
    <source>
        <strain evidence="14 15">DSM 13057</strain>
    </source>
</reference>
<feature type="compositionally biased region" description="Low complexity" evidence="10">
    <location>
        <begin position="41"/>
        <end position="60"/>
    </location>
</feature>
<gene>
    <name evidence="14" type="ORF">JOE66_001844</name>
</gene>
<evidence type="ECO:0000256" key="1">
    <source>
        <dbReference type="ARBA" id="ARBA00012513"/>
    </source>
</evidence>
<evidence type="ECO:0000256" key="5">
    <source>
        <dbReference type="ARBA" id="ARBA00022741"/>
    </source>
</evidence>
<dbReference type="SMART" id="SM00740">
    <property type="entry name" value="PASTA"/>
    <property type="match status" value="2"/>
</dbReference>
<feature type="compositionally biased region" description="Pro residues" evidence="10">
    <location>
        <begin position="389"/>
        <end position="401"/>
    </location>
</feature>
<comment type="catalytic activity">
    <reaction evidence="8">
        <text>L-threonyl-[protein] + ATP = O-phospho-L-threonyl-[protein] + ADP + H(+)</text>
        <dbReference type="Rhea" id="RHEA:46608"/>
        <dbReference type="Rhea" id="RHEA-COMP:11060"/>
        <dbReference type="Rhea" id="RHEA-COMP:11605"/>
        <dbReference type="ChEBI" id="CHEBI:15378"/>
        <dbReference type="ChEBI" id="CHEBI:30013"/>
        <dbReference type="ChEBI" id="CHEBI:30616"/>
        <dbReference type="ChEBI" id="CHEBI:61977"/>
        <dbReference type="ChEBI" id="CHEBI:456216"/>
        <dbReference type="EC" id="2.7.11.1"/>
    </reaction>
</comment>
<feature type="region of interest" description="Disordered" evidence="10">
    <location>
        <begin position="487"/>
        <end position="518"/>
    </location>
</feature>
<evidence type="ECO:0000259" key="12">
    <source>
        <dbReference type="PROSITE" id="PS50011"/>
    </source>
</evidence>